<feature type="domain" description="SD-repeat containing protein B" evidence="6">
    <location>
        <begin position="1313"/>
        <end position="1404"/>
    </location>
</feature>
<evidence type="ECO:0000259" key="6">
    <source>
        <dbReference type="Pfam" id="PF17210"/>
    </source>
</evidence>
<dbReference type="PANTHER" id="PTHR34819">
    <property type="entry name" value="LARGE CYSTEINE-RICH PERIPLASMIC PROTEIN OMCB"/>
    <property type="match status" value="1"/>
</dbReference>
<dbReference type="PANTHER" id="PTHR34819:SF3">
    <property type="entry name" value="CELL SURFACE PROTEIN"/>
    <property type="match status" value="1"/>
</dbReference>
<feature type="domain" description="DUF11" evidence="5">
    <location>
        <begin position="538"/>
        <end position="656"/>
    </location>
</feature>
<feature type="region of interest" description="Disordered" evidence="4">
    <location>
        <begin position="15"/>
        <end position="41"/>
    </location>
</feature>
<feature type="compositionally biased region" description="Low complexity" evidence="4">
    <location>
        <begin position="15"/>
        <end position="28"/>
    </location>
</feature>
<feature type="region of interest" description="Disordered" evidence="4">
    <location>
        <begin position="1381"/>
        <end position="1402"/>
    </location>
</feature>
<evidence type="ECO:0000256" key="2">
    <source>
        <dbReference type="ARBA" id="ARBA00022525"/>
    </source>
</evidence>
<evidence type="ECO:0000256" key="4">
    <source>
        <dbReference type="SAM" id="MobiDB-lite"/>
    </source>
</evidence>
<evidence type="ECO:0000313" key="7">
    <source>
        <dbReference type="EMBL" id="TWU49710.1"/>
    </source>
</evidence>
<feature type="domain" description="DUF11" evidence="5">
    <location>
        <begin position="921"/>
        <end position="1045"/>
    </location>
</feature>
<organism evidence="7 8">
    <name type="scientific">Rubripirellula reticaptiva</name>
    <dbReference type="NCBI Taxonomy" id="2528013"/>
    <lineage>
        <taxon>Bacteria</taxon>
        <taxon>Pseudomonadati</taxon>
        <taxon>Planctomycetota</taxon>
        <taxon>Planctomycetia</taxon>
        <taxon>Pirellulales</taxon>
        <taxon>Pirellulaceae</taxon>
        <taxon>Rubripirellula</taxon>
    </lineage>
</organism>
<dbReference type="NCBIfam" id="TIGR01451">
    <property type="entry name" value="B_ant_repeat"/>
    <property type="match status" value="6"/>
</dbReference>
<protein>
    <submittedName>
        <fullName evidence="7">Cna protein B-type domain protein</fullName>
    </submittedName>
</protein>
<gene>
    <name evidence="7" type="ORF">Poly59_43340</name>
</gene>
<dbReference type="Gene3D" id="2.60.40.1170">
    <property type="entry name" value="Mu homology domain, subdomain B"/>
    <property type="match status" value="1"/>
</dbReference>
<comment type="caution">
    <text evidence="7">The sequence shown here is derived from an EMBL/GenBank/DDBJ whole genome shotgun (WGS) entry which is preliminary data.</text>
</comment>
<feature type="domain" description="DUF11" evidence="5">
    <location>
        <begin position="794"/>
        <end position="914"/>
    </location>
</feature>
<evidence type="ECO:0000313" key="8">
    <source>
        <dbReference type="Proteomes" id="UP000317977"/>
    </source>
</evidence>
<dbReference type="RefSeq" id="WP_222436143.1">
    <property type="nucleotide sequence ID" value="NZ_SJPX01000004.1"/>
</dbReference>
<dbReference type="InterPro" id="IPR051172">
    <property type="entry name" value="Chlamydia_OmcB"/>
</dbReference>
<evidence type="ECO:0000256" key="1">
    <source>
        <dbReference type="ARBA" id="ARBA00004613"/>
    </source>
</evidence>
<dbReference type="SUPFAM" id="SSF117074">
    <property type="entry name" value="Hypothetical protein PA1324"/>
    <property type="match status" value="3"/>
</dbReference>
<proteinExistence type="predicted"/>
<dbReference type="Pfam" id="PF17210">
    <property type="entry name" value="SdrD_B"/>
    <property type="match status" value="2"/>
</dbReference>
<feature type="domain" description="DUF11" evidence="5">
    <location>
        <begin position="1179"/>
        <end position="1304"/>
    </location>
</feature>
<feature type="compositionally biased region" description="Low complexity" evidence="4">
    <location>
        <begin position="1385"/>
        <end position="1402"/>
    </location>
</feature>
<feature type="compositionally biased region" description="Acidic residues" evidence="4">
    <location>
        <begin position="482"/>
        <end position="493"/>
    </location>
</feature>
<feature type="region of interest" description="Disordered" evidence="4">
    <location>
        <begin position="763"/>
        <end position="787"/>
    </location>
</feature>
<keyword evidence="3" id="KW-0732">Signal</keyword>
<dbReference type="EMBL" id="SJPX01000004">
    <property type="protein sequence ID" value="TWU49710.1"/>
    <property type="molecule type" value="Genomic_DNA"/>
</dbReference>
<dbReference type="InterPro" id="IPR033764">
    <property type="entry name" value="Sdr_B"/>
</dbReference>
<dbReference type="InterPro" id="IPR047589">
    <property type="entry name" value="DUF11_rpt"/>
</dbReference>
<comment type="subcellular location">
    <subcellularLocation>
        <location evidence="1">Secreted</location>
    </subcellularLocation>
</comment>
<evidence type="ECO:0000256" key="3">
    <source>
        <dbReference type="ARBA" id="ARBA00022729"/>
    </source>
</evidence>
<dbReference type="Pfam" id="PF01345">
    <property type="entry name" value="DUF11"/>
    <property type="match status" value="6"/>
</dbReference>
<reference evidence="7 8" key="1">
    <citation type="submission" date="2019-02" db="EMBL/GenBank/DDBJ databases">
        <title>Deep-cultivation of Planctomycetes and their phenomic and genomic characterization uncovers novel biology.</title>
        <authorList>
            <person name="Wiegand S."/>
            <person name="Jogler M."/>
            <person name="Boedeker C."/>
            <person name="Pinto D."/>
            <person name="Vollmers J."/>
            <person name="Rivas-Marin E."/>
            <person name="Kohn T."/>
            <person name="Peeters S.H."/>
            <person name="Heuer A."/>
            <person name="Rast P."/>
            <person name="Oberbeckmann S."/>
            <person name="Bunk B."/>
            <person name="Jeske O."/>
            <person name="Meyerdierks A."/>
            <person name="Storesund J.E."/>
            <person name="Kallscheuer N."/>
            <person name="Luecker S."/>
            <person name="Lage O.M."/>
            <person name="Pohl T."/>
            <person name="Merkel B.J."/>
            <person name="Hornburger P."/>
            <person name="Mueller R.-W."/>
            <person name="Bruemmer F."/>
            <person name="Labrenz M."/>
            <person name="Spormann A.M."/>
            <person name="Op Den Camp H."/>
            <person name="Overmann J."/>
            <person name="Amann R."/>
            <person name="Jetten M.S.M."/>
            <person name="Mascher T."/>
            <person name="Medema M.H."/>
            <person name="Devos D.P."/>
            <person name="Kaster A.-K."/>
            <person name="Ovreas L."/>
            <person name="Rohde M."/>
            <person name="Galperin M.Y."/>
            <person name="Jogler C."/>
        </authorList>
    </citation>
    <scope>NUCLEOTIDE SEQUENCE [LARGE SCALE GENOMIC DNA]</scope>
    <source>
        <strain evidence="7 8">Poly59</strain>
    </source>
</reference>
<evidence type="ECO:0000259" key="5">
    <source>
        <dbReference type="Pfam" id="PF01345"/>
    </source>
</evidence>
<dbReference type="Gene3D" id="2.60.40.740">
    <property type="match status" value="1"/>
</dbReference>
<keyword evidence="2" id="KW-0964">Secreted</keyword>
<feature type="region of interest" description="Disordered" evidence="4">
    <location>
        <begin position="476"/>
        <end position="502"/>
    </location>
</feature>
<feature type="domain" description="DUF11" evidence="5">
    <location>
        <begin position="665"/>
        <end position="784"/>
    </location>
</feature>
<feature type="domain" description="DUF11" evidence="5">
    <location>
        <begin position="1053"/>
        <end position="1171"/>
    </location>
</feature>
<keyword evidence="8" id="KW-1185">Reference proteome</keyword>
<dbReference type="GO" id="GO:0005576">
    <property type="term" value="C:extracellular region"/>
    <property type="evidence" value="ECO:0007669"/>
    <property type="project" value="UniProtKB-SubCell"/>
</dbReference>
<dbReference type="Proteomes" id="UP000317977">
    <property type="component" value="Unassembled WGS sequence"/>
</dbReference>
<name>A0A5C6EMT5_9BACT</name>
<dbReference type="InterPro" id="IPR013783">
    <property type="entry name" value="Ig-like_fold"/>
</dbReference>
<feature type="domain" description="SD-repeat containing protein B" evidence="6">
    <location>
        <begin position="382"/>
        <end position="488"/>
    </location>
</feature>
<dbReference type="InterPro" id="IPR001434">
    <property type="entry name" value="OmcB-like_DUF11"/>
</dbReference>
<accession>A0A5C6EMT5</accession>
<dbReference type="Gene3D" id="2.60.40.10">
    <property type="entry name" value="Immunoglobulins"/>
    <property type="match status" value="6"/>
</dbReference>
<feature type="compositionally biased region" description="Low complexity" evidence="4">
    <location>
        <begin position="771"/>
        <end position="784"/>
    </location>
</feature>
<sequence>MMVWQNFLSRLVQSKSAPSKVASKPASSNKRSARKRNDRRLRLEQMERRELMASDLGVIAGTAFVDQANDGSSAGDPPVLVDAGGNLVSPGTAGATGIQIQLFNDDGTTPGTFDASDTLSGTATTDLSGDYRFDQLSPGTYFVQQATVPQLTTPGPLTVEVVDDNGIRTALIDDYSVTPMTVLANAANPSVFSSISATEAIGGSRDVSVNATSGNILFEVNNLNSELTVSPGAGGVGSVNIQYDGSDTTATLDATGLRTGGVGVSLGGGAAGVAVDPNGGLIALLRAEQPGDSIQVIVHSDASNSSIVTIAIPQDLVANQEVYIPFSSFTINTGTGADFNDVGAIETNVPITVANNDVNISIVEAITPVIVQADLANILPLSLGGQLFNDSSDGGQDDGIRQSTEAGVAGVTVQLYELTDPNGTVDPTTDTLVATTTTIAGGVYNFTGLTPGNYAAVVPSSQFVTGAALFGFANSTGNDPASDPDDNVDDDDNGTTLAGGDVASGTITLESNLEPTNDGDTDANTNNTVDFGFVPQIDLSITKTLVTASSVVAAGGNVVFDIVVQNGGPLAATNVVVTDVFPAGLTYTGMTNASGAFSPAVNGTTVTIALGTVAAGTTATFRLNADIGDNQTADMTNTATVVGDQVETDATNNSDDELVDVIASDLRIEKVDLTDPVNAGNQFTYEITVTNDGPDGAAGVIVVDPLPVGVTFISGNVGGAANLVSFDSTTREVTATVGTLANAATSTITLVVEVSPDAVSPLTNTASVTASPNTDPNPDNNSTSEDTTINRVVDVAVDKTVSGTAIAGRTVTYTVAATNNGPGQARGVSVIDTLDADLTFVTGSLNAGTTGVTVTQNGQTLTFDVGVLDSLQTSTFSFDVMIGSDATGVIPNAATISTTDTDSNAANDTDSVDINPGRQVDLILNKTVDKATAVPGQDTLIYTFVVSHDTDSVSDATSVVVSDTLPAGLSGVVITAATATTSNFANGIITVNFDSIPVGETRTFTVAATVNNDAVGDASGNVVNPASVTSTGTELDTTNNSSSATTSLTPVFDIVVDKTVNSATPAIGSTVTYTVTLTNDGPSQAQGIVLTDAIPAGLTFVSATMGGQTGTASGSTITFPAVVLAPSATTTATLNFTVNANASGTITNTASVPDLSAAGENDITNNSDAVDITVTPIVDLAITKAVSDTTAAAGDSLTYTINVVNNGPSSATNVVVTDTLPAGVTLTGGTRPDGTAFTTAGGSGITINGDQITVTGGDLASAGTFSFTVTGTIDSGVSTVQTNTAVVTSDTNETATANNTATVATTVDPLTGSIAGKVYLDVNSNGIFDTGDTGIEGASIRLTGTDNLGTVVDRTVQTNAAGDYVFAQLAAGSYQVTETQPAGLADGSETAGTGATSSNTGNDQFTSLVIAPGATAAAFNFGELEPIDPLSKRRFLASNR</sequence>